<evidence type="ECO:0000256" key="1">
    <source>
        <dbReference type="ARBA" id="ARBA00005854"/>
    </source>
</evidence>
<dbReference type="SUPFAM" id="SSF51735">
    <property type="entry name" value="NAD(P)-binding Rossmann-fold domains"/>
    <property type="match status" value="1"/>
</dbReference>
<proteinExistence type="inferred from homology"/>
<dbReference type="PANTHER" id="PTHR43761:SF1">
    <property type="entry name" value="D-ISOMER SPECIFIC 2-HYDROXYACID DEHYDROGENASE CATALYTIC DOMAIN-CONTAINING PROTEIN-RELATED"/>
    <property type="match status" value="1"/>
</dbReference>
<comment type="caution">
    <text evidence="5">The sequence shown here is derived from an EMBL/GenBank/DDBJ whole genome shotgun (WGS) entry which is preliminary data.</text>
</comment>
<dbReference type="InterPro" id="IPR050418">
    <property type="entry name" value="D-iso_2-hydroxyacid_DH_PdxB"/>
</dbReference>
<dbReference type="InterPro" id="IPR029753">
    <property type="entry name" value="D-isomer_DH_CS"/>
</dbReference>
<evidence type="ECO:0000256" key="2">
    <source>
        <dbReference type="ARBA" id="ARBA00023002"/>
    </source>
</evidence>
<organism evidence="5 6">
    <name type="scientific">Thermithiobacillus plumbiphilus</name>
    <dbReference type="NCBI Taxonomy" id="1729899"/>
    <lineage>
        <taxon>Bacteria</taxon>
        <taxon>Pseudomonadati</taxon>
        <taxon>Pseudomonadota</taxon>
        <taxon>Acidithiobacillia</taxon>
        <taxon>Acidithiobacillales</taxon>
        <taxon>Thermithiobacillaceae</taxon>
        <taxon>Thermithiobacillus</taxon>
    </lineage>
</organism>
<feature type="domain" description="D-isomer specific 2-hydroxyacid dehydrogenase NAD-binding" evidence="4">
    <location>
        <begin position="20"/>
        <end position="116"/>
    </location>
</feature>
<dbReference type="Proteomes" id="UP001446205">
    <property type="component" value="Unassembled WGS sequence"/>
</dbReference>
<keyword evidence="6" id="KW-1185">Reference proteome</keyword>
<reference evidence="5 6" key="1">
    <citation type="submission" date="2024-04" db="EMBL/GenBank/DDBJ databases">
        <authorList>
            <person name="Abashina T."/>
            <person name="Shaikin A."/>
        </authorList>
    </citation>
    <scope>NUCLEOTIDE SEQUENCE [LARGE SCALE GENOMIC DNA]</scope>
    <source>
        <strain evidence="5 6">AAFK</strain>
    </source>
</reference>
<dbReference type="PANTHER" id="PTHR43761">
    <property type="entry name" value="D-ISOMER SPECIFIC 2-HYDROXYACID DEHYDROGENASE FAMILY PROTEIN (AFU_ORTHOLOGUE AFUA_1G13630)"/>
    <property type="match status" value="1"/>
</dbReference>
<accession>A0ABU9DBJ6</accession>
<dbReference type="InterPro" id="IPR036291">
    <property type="entry name" value="NAD(P)-bd_dom_sf"/>
</dbReference>
<dbReference type="PROSITE" id="PS00671">
    <property type="entry name" value="D_2_HYDROXYACID_DH_3"/>
    <property type="match status" value="1"/>
</dbReference>
<comment type="similarity">
    <text evidence="1">Belongs to the D-isomer specific 2-hydroxyacid dehydrogenase family.</text>
</comment>
<dbReference type="Gene3D" id="3.40.50.720">
    <property type="entry name" value="NAD(P)-binding Rossmann-like Domain"/>
    <property type="match status" value="2"/>
</dbReference>
<dbReference type="RefSeq" id="WP_341371949.1">
    <property type="nucleotide sequence ID" value="NZ_JBBPCO010000019.1"/>
</dbReference>
<evidence type="ECO:0000313" key="6">
    <source>
        <dbReference type="Proteomes" id="UP001446205"/>
    </source>
</evidence>
<gene>
    <name evidence="5" type="ORF">WOB96_14130</name>
</gene>
<sequence>MTERPNIPSPRAPKTRPRVILLDLLAMVDVLSLHCPLTDATKNLIGADELARMKPDALLINTARGGIVEEQALADALRAGRLGGAGVDVLTQEPPVHGNPLLAADIPNLIVTPHVAWASQEARQRMVDQIAENILAFLEGRPRNLVS</sequence>
<dbReference type="EMBL" id="JBBPCO010000019">
    <property type="protein sequence ID" value="MEK8090893.1"/>
    <property type="molecule type" value="Genomic_DNA"/>
</dbReference>
<dbReference type="InterPro" id="IPR006140">
    <property type="entry name" value="D-isomer_DH_NAD-bd"/>
</dbReference>
<evidence type="ECO:0000256" key="3">
    <source>
        <dbReference type="ARBA" id="ARBA00023027"/>
    </source>
</evidence>
<keyword evidence="3" id="KW-0520">NAD</keyword>
<dbReference type="Pfam" id="PF02826">
    <property type="entry name" value="2-Hacid_dh_C"/>
    <property type="match status" value="1"/>
</dbReference>
<evidence type="ECO:0000259" key="4">
    <source>
        <dbReference type="Pfam" id="PF02826"/>
    </source>
</evidence>
<name>A0ABU9DBJ6_9PROT</name>
<keyword evidence="2" id="KW-0560">Oxidoreductase</keyword>
<protein>
    <submittedName>
        <fullName evidence="5">NAD(P)-dependent oxidoreductase</fullName>
    </submittedName>
</protein>
<evidence type="ECO:0000313" key="5">
    <source>
        <dbReference type="EMBL" id="MEK8090893.1"/>
    </source>
</evidence>